<dbReference type="HOGENOM" id="CLU_101003_2_1_6"/>
<feature type="compositionally biased region" description="Basic and acidic residues" evidence="5">
    <location>
        <begin position="142"/>
        <end position="153"/>
    </location>
</feature>
<dbReference type="GO" id="GO:0043023">
    <property type="term" value="F:ribosomal large subunit binding"/>
    <property type="evidence" value="ECO:0007669"/>
    <property type="project" value="InterPro"/>
</dbReference>
<sequence length="153" mass="17226">MRARLQAVKLRHFSARGIPVAHKQEEEDKVRLDKWLWAARFYKTRALAKTAIESGKVHHRGERCKPGKEPRVGDEYQIRAGFDERTVVVQALSIVRRGAPEAQALYAETEASIAKREAAAAQRKAGALGVSTDGKPSKKQRRDLFKFHGSNHE</sequence>
<dbReference type="InterPro" id="IPR025708">
    <property type="entry name" value="HSP15"/>
</dbReference>
<evidence type="ECO:0000313" key="8">
    <source>
        <dbReference type="Proteomes" id="UP000013940"/>
    </source>
</evidence>
<dbReference type="Proteomes" id="UP000013940">
    <property type="component" value="Chromosome"/>
</dbReference>
<evidence type="ECO:0000256" key="1">
    <source>
        <dbReference type="ARBA" id="ARBA00008396"/>
    </source>
</evidence>
<feature type="domain" description="RNA-binding S4" evidence="6">
    <location>
        <begin position="30"/>
        <end position="75"/>
    </location>
</feature>
<evidence type="ECO:0000256" key="3">
    <source>
        <dbReference type="ARBA" id="ARBA00023125"/>
    </source>
</evidence>
<dbReference type="GO" id="GO:0003727">
    <property type="term" value="F:single-stranded RNA binding"/>
    <property type="evidence" value="ECO:0007669"/>
    <property type="project" value="InterPro"/>
</dbReference>
<dbReference type="SUPFAM" id="SSF55174">
    <property type="entry name" value="Alpha-L RNA-binding motif"/>
    <property type="match status" value="1"/>
</dbReference>
<evidence type="ECO:0000256" key="5">
    <source>
        <dbReference type="SAM" id="MobiDB-lite"/>
    </source>
</evidence>
<evidence type="ECO:0000313" key="7">
    <source>
        <dbReference type="EMBL" id="AGL82087.1"/>
    </source>
</evidence>
<dbReference type="AlphaFoldDB" id="A0A2C9EEK5"/>
<evidence type="ECO:0000259" key="6">
    <source>
        <dbReference type="Pfam" id="PF01479"/>
    </source>
</evidence>
<keyword evidence="7" id="KW-0346">Stress response</keyword>
<name>A0A2C9EEK5_PSEPH</name>
<dbReference type="CDD" id="cd00165">
    <property type="entry name" value="S4"/>
    <property type="match status" value="1"/>
</dbReference>
<dbReference type="PIRSF" id="PIRSF016821">
    <property type="entry name" value="HSP15"/>
    <property type="match status" value="1"/>
</dbReference>
<dbReference type="PROSITE" id="PS50889">
    <property type="entry name" value="S4"/>
    <property type="match status" value="1"/>
</dbReference>
<dbReference type="Gene3D" id="3.10.290.10">
    <property type="entry name" value="RNA-binding S4 domain"/>
    <property type="match status" value="1"/>
</dbReference>
<dbReference type="InterPro" id="IPR036986">
    <property type="entry name" value="S4_RNA-bd_sf"/>
</dbReference>
<keyword evidence="2 4" id="KW-0694">RNA-binding</keyword>
<dbReference type="GO" id="GO:0034605">
    <property type="term" value="P:cellular response to heat"/>
    <property type="evidence" value="ECO:0007669"/>
    <property type="project" value="InterPro"/>
</dbReference>
<keyword evidence="3 4" id="KW-0238">DNA-binding</keyword>
<dbReference type="Pfam" id="PF01479">
    <property type="entry name" value="S4"/>
    <property type="match status" value="1"/>
</dbReference>
<accession>A0A2C9EEK5</accession>
<dbReference type="KEGG" id="pprc:PFLCHA0_c02860"/>
<comment type="similarity">
    <text evidence="1 4">Belongs to the HSP15 family.</text>
</comment>
<organism evidence="7 8">
    <name type="scientific">Pseudomonas protegens (strain DSM 19095 / LMG 27888 / CFBP 6595 / CHA0)</name>
    <dbReference type="NCBI Taxonomy" id="1124983"/>
    <lineage>
        <taxon>Bacteria</taxon>
        <taxon>Pseudomonadati</taxon>
        <taxon>Pseudomonadota</taxon>
        <taxon>Gammaproteobacteria</taxon>
        <taxon>Pseudomonadales</taxon>
        <taxon>Pseudomonadaceae</taxon>
        <taxon>Pseudomonas</taxon>
    </lineage>
</organism>
<feature type="region of interest" description="Disordered" evidence="5">
    <location>
        <begin position="124"/>
        <end position="153"/>
    </location>
</feature>
<dbReference type="EMBL" id="CP003190">
    <property type="protein sequence ID" value="AGL82087.1"/>
    <property type="molecule type" value="Genomic_DNA"/>
</dbReference>
<gene>
    <name evidence="7" type="primary">hslR</name>
    <name evidence="7" type="ORF">PFLCHA0_c02860</name>
</gene>
<reference evidence="8" key="1">
    <citation type="journal article" date="2014" name="Genome Announc.">
        <title>Full-genome sequence of the plant growth-promoting bacterium Pseudomonas protegens CHA0.</title>
        <authorList>
            <person name="Jousset A."/>
            <person name="Schuldes J."/>
            <person name="Keel C."/>
            <person name="Maurhofer M."/>
            <person name="Daniel R."/>
            <person name="Scheu S."/>
            <person name="Thuermer A."/>
        </authorList>
    </citation>
    <scope>NUCLEOTIDE SEQUENCE [LARGE SCALE GENOMIC DNA]</scope>
    <source>
        <strain evidence="8">DSM 19095 / LMG 27888 / CFBP 6595 / CHA0</strain>
    </source>
</reference>
<protein>
    <recommendedName>
        <fullName evidence="4">Heat shock protein 15</fullName>
    </recommendedName>
</protein>
<evidence type="ECO:0000256" key="2">
    <source>
        <dbReference type="ARBA" id="ARBA00022884"/>
    </source>
</evidence>
<evidence type="ECO:0000256" key="4">
    <source>
        <dbReference type="PIRNR" id="PIRNR016821"/>
    </source>
</evidence>
<dbReference type="InterPro" id="IPR002942">
    <property type="entry name" value="S4_RNA-bd"/>
</dbReference>
<proteinExistence type="inferred from homology"/>
<dbReference type="eggNOG" id="COG1188">
    <property type="taxonomic scope" value="Bacteria"/>
</dbReference>
<dbReference type="GO" id="GO:0003677">
    <property type="term" value="F:DNA binding"/>
    <property type="evidence" value="ECO:0007669"/>
    <property type="project" value="UniProtKB-KW"/>
</dbReference>